<dbReference type="EC" id="4.1.2.14" evidence="5"/>
<dbReference type="Gene3D" id="3.20.20.70">
    <property type="entry name" value="Aldolase class I"/>
    <property type="match status" value="1"/>
</dbReference>
<dbReference type="PROSITE" id="PS00159">
    <property type="entry name" value="ALDOLASE_KDPG_KHG_1"/>
    <property type="match status" value="1"/>
</dbReference>
<gene>
    <name evidence="9" type="ORF">J122_474</name>
</gene>
<dbReference type="SUPFAM" id="SSF51569">
    <property type="entry name" value="Aldolase"/>
    <property type="match status" value="1"/>
</dbReference>
<dbReference type="EMBL" id="LOCO01000002">
    <property type="protein sequence ID" value="KXO11605.1"/>
    <property type="molecule type" value="Genomic_DNA"/>
</dbReference>
<dbReference type="NCBIfam" id="TIGR01182">
    <property type="entry name" value="eda"/>
    <property type="match status" value="1"/>
</dbReference>
<dbReference type="PATRIC" id="fig|1306954.6.peg.1429"/>
<evidence type="ECO:0000256" key="8">
    <source>
        <dbReference type="ARBA" id="ARBA00023277"/>
    </source>
</evidence>
<dbReference type="GO" id="GO:0008675">
    <property type="term" value="F:2-dehydro-3-deoxy-phosphogluconate aldolase activity"/>
    <property type="evidence" value="ECO:0007669"/>
    <property type="project" value="UniProtKB-EC"/>
</dbReference>
<evidence type="ECO:0000256" key="1">
    <source>
        <dbReference type="ARBA" id="ARBA00000654"/>
    </source>
</evidence>
<keyword evidence="8" id="KW-0119">Carbohydrate metabolism</keyword>
<sequence length="216" mass="23287">MTQLSDYHRDRIQAVLSASPLVPVIAINEPEDAIPLCRALVDGGIKVLEITLRTEHGVRAIEQVRKAIPEAWVGAGTVTSIAQYRQVEAAGAQFVITPGVTEAILEFALTSEAPLLPGVATVSELMLGYSLGYREFKFFPAEVSGGMPALKAFRGPFPDVTFCPTGGINQDTARDYLALPNVAAVGGSWLTPAEAIQRREWKVITEVARASLDQLR</sequence>
<dbReference type="InterPro" id="IPR013785">
    <property type="entry name" value="Aldolase_TIM"/>
</dbReference>
<evidence type="ECO:0000313" key="9">
    <source>
        <dbReference type="EMBL" id="KXO11605.1"/>
    </source>
</evidence>
<dbReference type="PANTHER" id="PTHR30246:SF1">
    <property type="entry name" value="2-DEHYDRO-3-DEOXY-6-PHOSPHOGALACTONATE ALDOLASE-RELATED"/>
    <property type="match status" value="1"/>
</dbReference>
<evidence type="ECO:0000256" key="6">
    <source>
        <dbReference type="ARBA" id="ARBA00023239"/>
    </source>
</evidence>
<evidence type="ECO:0000256" key="7">
    <source>
        <dbReference type="ARBA" id="ARBA00023270"/>
    </source>
</evidence>
<evidence type="ECO:0000256" key="2">
    <source>
        <dbReference type="ARBA" id="ARBA00004736"/>
    </source>
</evidence>
<dbReference type="CDD" id="cd00452">
    <property type="entry name" value="KDPG_aldolase"/>
    <property type="match status" value="1"/>
</dbReference>
<dbReference type="PANTHER" id="PTHR30246">
    <property type="entry name" value="2-KETO-3-DEOXY-6-PHOSPHOGLUCONATE ALDOLASE"/>
    <property type="match status" value="1"/>
</dbReference>
<reference evidence="10" key="1">
    <citation type="submission" date="2015-12" db="EMBL/GenBank/DDBJ databases">
        <authorList>
            <person name="Lima A."/>
            <person name="Farahani Zayas N."/>
            <person name="Castro Da Silva M.A."/>
            <person name="Cabral A."/>
            <person name="Pessatti M.L."/>
        </authorList>
    </citation>
    <scope>NUCLEOTIDE SEQUENCE [LARGE SCALE GENOMIC DNA]</scope>
    <source>
        <strain evidence="10">LAMA 842</strain>
    </source>
</reference>
<proteinExistence type="inferred from homology"/>
<comment type="subunit">
    <text evidence="4">Homotrimer.</text>
</comment>
<dbReference type="Pfam" id="PF01081">
    <property type="entry name" value="Aldolase"/>
    <property type="match status" value="1"/>
</dbReference>
<accession>A0A137SGN9</accession>
<dbReference type="InterPro" id="IPR000887">
    <property type="entry name" value="Aldlse_KDPG_KHG"/>
</dbReference>
<protein>
    <recommendedName>
        <fullName evidence="5">2-dehydro-3-deoxy-phosphogluconate aldolase</fullName>
        <ecNumber evidence="5">4.1.2.14</ecNumber>
    </recommendedName>
</protein>
<organism evidence="9 10">
    <name type="scientific">Marinobacter excellens LAMA 842</name>
    <dbReference type="NCBI Taxonomy" id="1306954"/>
    <lineage>
        <taxon>Bacteria</taxon>
        <taxon>Pseudomonadati</taxon>
        <taxon>Pseudomonadota</taxon>
        <taxon>Gammaproteobacteria</taxon>
        <taxon>Pseudomonadales</taxon>
        <taxon>Marinobacteraceae</taxon>
        <taxon>Marinobacter</taxon>
    </lineage>
</organism>
<dbReference type="RefSeq" id="WP_061330972.1">
    <property type="nucleotide sequence ID" value="NZ_LOCO01000002.1"/>
</dbReference>
<comment type="catalytic activity">
    <reaction evidence="1">
        <text>2-dehydro-3-deoxy-6-phospho-D-gluconate = D-glyceraldehyde 3-phosphate + pyruvate</text>
        <dbReference type="Rhea" id="RHEA:17089"/>
        <dbReference type="ChEBI" id="CHEBI:15361"/>
        <dbReference type="ChEBI" id="CHEBI:57569"/>
        <dbReference type="ChEBI" id="CHEBI:59776"/>
        <dbReference type="EC" id="4.1.2.14"/>
    </reaction>
</comment>
<dbReference type="NCBIfam" id="NF004325">
    <property type="entry name" value="PRK05718.1"/>
    <property type="match status" value="1"/>
</dbReference>
<comment type="caution">
    <text evidence="9">The sequence shown here is derived from an EMBL/GenBank/DDBJ whole genome shotgun (WGS) entry which is preliminary data.</text>
</comment>
<evidence type="ECO:0000256" key="4">
    <source>
        <dbReference type="ARBA" id="ARBA00011233"/>
    </source>
</evidence>
<dbReference type="InterPro" id="IPR031338">
    <property type="entry name" value="KDPG/KHG_AS_2"/>
</dbReference>
<name>A0A137SGN9_9GAMM</name>
<evidence type="ECO:0000313" key="10">
    <source>
        <dbReference type="Proteomes" id="UP000070282"/>
    </source>
</evidence>
<evidence type="ECO:0000256" key="5">
    <source>
        <dbReference type="ARBA" id="ARBA00013063"/>
    </source>
</evidence>
<evidence type="ECO:0000256" key="3">
    <source>
        <dbReference type="ARBA" id="ARBA00006906"/>
    </source>
</evidence>
<comment type="similarity">
    <text evidence="3">Belongs to the KHG/KDPG aldolase family.</text>
</comment>
<dbReference type="Proteomes" id="UP000070282">
    <property type="component" value="Unassembled WGS sequence"/>
</dbReference>
<comment type="pathway">
    <text evidence="2">Carbohydrate acid metabolism; 2-dehydro-3-deoxy-D-gluconate degradation; D-glyceraldehyde 3-phosphate and pyruvate from 2-dehydro-3-deoxy-D-gluconate: step 2/2.</text>
</comment>
<keyword evidence="6 9" id="KW-0456">Lyase</keyword>
<dbReference type="PROSITE" id="PS00160">
    <property type="entry name" value="ALDOLASE_KDPG_KHG_2"/>
    <property type="match status" value="1"/>
</dbReference>
<dbReference type="InterPro" id="IPR031337">
    <property type="entry name" value="KDPG/KHG_AS_1"/>
</dbReference>
<keyword evidence="10" id="KW-1185">Reference proteome</keyword>
<dbReference type="AlphaFoldDB" id="A0A137SGN9"/>
<keyword evidence="7" id="KW-0704">Schiff base</keyword>